<dbReference type="InterPro" id="IPR036259">
    <property type="entry name" value="MFS_trans_sf"/>
</dbReference>
<feature type="region of interest" description="Disordered" evidence="1">
    <location>
        <begin position="394"/>
        <end position="418"/>
    </location>
</feature>
<proteinExistence type="predicted"/>
<evidence type="ECO:0000256" key="2">
    <source>
        <dbReference type="SAM" id="Phobius"/>
    </source>
</evidence>
<dbReference type="PANTHER" id="PTHR23527:SF1">
    <property type="entry name" value="BLL3282 PROTEIN"/>
    <property type="match status" value="1"/>
</dbReference>
<dbReference type="PANTHER" id="PTHR23527">
    <property type="entry name" value="BLL3282 PROTEIN"/>
    <property type="match status" value="1"/>
</dbReference>
<accession>A0A5C4UKK7</accession>
<feature type="transmembrane region" description="Helical" evidence="2">
    <location>
        <begin position="112"/>
        <end position="130"/>
    </location>
</feature>
<evidence type="ECO:0000313" key="3">
    <source>
        <dbReference type="EMBL" id="TNM24128.1"/>
    </source>
</evidence>
<feature type="transmembrane region" description="Helical" evidence="2">
    <location>
        <begin position="50"/>
        <end position="68"/>
    </location>
</feature>
<dbReference type="RefSeq" id="WP_139650181.1">
    <property type="nucleotide sequence ID" value="NZ_BAAAZS010000049.1"/>
</dbReference>
<dbReference type="AlphaFoldDB" id="A0A5C4UKK7"/>
<reference evidence="3 4" key="1">
    <citation type="submission" date="2019-06" db="EMBL/GenBank/DDBJ databases">
        <title>Draft genome of Streptomyces sedi sp. JCM16909.</title>
        <authorList>
            <person name="Klykleung N."/>
            <person name="Tanasupawat S."/>
            <person name="Kudo T."/>
            <person name="Yuki M."/>
            <person name="Ohkuma M."/>
        </authorList>
    </citation>
    <scope>NUCLEOTIDE SEQUENCE [LARGE SCALE GENOMIC DNA]</scope>
    <source>
        <strain evidence="3 4">JCM 16909</strain>
    </source>
</reference>
<feature type="transmembrane region" description="Helical" evidence="2">
    <location>
        <begin position="137"/>
        <end position="158"/>
    </location>
</feature>
<evidence type="ECO:0000313" key="4">
    <source>
        <dbReference type="Proteomes" id="UP000311713"/>
    </source>
</evidence>
<sequence length="418" mass="41281">MAAAPDASVLRARGMPHLLAVVLCCFSGFALLLPVSPTWAVAGGADEFGAGLVTAVLMAATVLTQLCVKAMLRRVGWSHTLTLGALLLGLPAPLQALSDGLPAILLTTAPRGAGFGILTVCGSTAVAALAPRGRQGAAIGLYGLAVALPQVVLTPAAPWLVDTFALPAIIACGALPVLALPLTPALGRIVAAHDDDHAPRGGPSRAATAPTVLRRIRQPLGVLLLVTAGGGAVLTFAPQFTPSPTAAVACLFTLTATAAAGRWACGILADRLPPRPIGVALMLAACAGLALTAAGVASAPATVPALLAGVLLLGTAYGGLQSVTLVQAFRQAGTENRHTTSVAWNIGYDSGTGLGSLTLGLAAQTATFTAGFAALSAGIGAAALAVLLTTSRPAPPAAPPIGGRPRTGADDACDQLGP</sequence>
<comment type="caution">
    <text evidence="3">The sequence shown here is derived from an EMBL/GenBank/DDBJ whole genome shotgun (WGS) entry which is preliminary data.</text>
</comment>
<dbReference type="OrthoDB" id="5189108at2"/>
<feature type="transmembrane region" description="Helical" evidence="2">
    <location>
        <begin position="246"/>
        <end position="265"/>
    </location>
</feature>
<keyword evidence="2" id="KW-0472">Membrane</keyword>
<dbReference type="EMBL" id="VDGT01000036">
    <property type="protein sequence ID" value="TNM24128.1"/>
    <property type="molecule type" value="Genomic_DNA"/>
</dbReference>
<keyword evidence="2" id="KW-0812">Transmembrane</keyword>
<dbReference type="Gene3D" id="1.20.1250.20">
    <property type="entry name" value="MFS general substrate transporter like domains"/>
    <property type="match status" value="1"/>
</dbReference>
<keyword evidence="2" id="KW-1133">Transmembrane helix</keyword>
<gene>
    <name evidence="3" type="ORF">FH715_27595</name>
</gene>
<feature type="transmembrane region" description="Helical" evidence="2">
    <location>
        <begin position="303"/>
        <end position="320"/>
    </location>
</feature>
<name>A0A5C4UKK7_9ACTN</name>
<keyword evidence="4" id="KW-1185">Reference proteome</keyword>
<dbReference type="InterPro" id="IPR052952">
    <property type="entry name" value="MFS-Transporter"/>
</dbReference>
<feature type="transmembrane region" description="Helical" evidence="2">
    <location>
        <begin position="164"/>
        <end position="183"/>
    </location>
</feature>
<feature type="transmembrane region" description="Helical" evidence="2">
    <location>
        <begin position="75"/>
        <end position="92"/>
    </location>
</feature>
<feature type="transmembrane region" description="Helical" evidence="2">
    <location>
        <begin position="220"/>
        <end position="240"/>
    </location>
</feature>
<dbReference type="GO" id="GO:0022857">
    <property type="term" value="F:transmembrane transporter activity"/>
    <property type="evidence" value="ECO:0007669"/>
    <property type="project" value="InterPro"/>
</dbReference>
<dbReference type="Pfam" id="PF07690">
    <property type="entry name" value="MFS_1"/>
    <property type="match status" value="1"/>
</dbReference>
<dbReference type="Proteomes" id="UP000311713">
    <property type="component" value="Unassembled WGS sequence"/>
</dbReference>
<organism evidence="3 4">
    <name type="scientific">Streptomyces sedi</name>
    <dbReference type="NCBI Taxonomy" id="555059"/>
    <lineage>
        <taxon>Bacteria</taxon>
        <taxon>Bacillati</taxon>
        <taxon>Actinomycetota</taxon>
        <taxon>Actinomycetes</taxon>
        <taxon>Kitasatosporales</taxon>
        <taxon>Streptomycetaceae</taxon>
        <taxon>Streptomyces</taxon>
    </lineage>
</organism>
<dbReference type="InterPro" id="IPR011701">
    <property type="entry name" value="MFS"/>
</dbReference>
<dbReference type="SUPFAM" id="SSF103473">
    <property type="entry name" value="MFS general substrate transporter"/>
    <property type="match status" value="1"/>
</dbReference>
<feature type="transmembrane region" description="Helical" evidence="2">
    <location>
        <begin position="277"/>
        <end position="297"/>
    </location>
</feature>
<evidence type="ECO:0000256" key="1">
    <source>
        <dbReference type="SAM" id="MobiDB-lite"/>
    </source>
</evidence>
<protein>
    <submittedName>
        <fullName evidence="3">MFS transporter</fullName>
    </submittedName>
</protein>